<gene>
    <name evidence="1" type="ORF">B1B_03036</name>
</gene>
<sequence>MAGSRTDRVARVRVMTSDRHGLMDREDEVVLEEPLEIRVRPFGASRATPVAVTMRTPGNDFELAAGFHWEKEWSIAVRR</sequence>
<dbReference type="SUPFAM" id="SSF53927">
    <property type="entry name" value="Cytidine deaminase-like"/>
    <property type="match status" value="1"/>
</dbReference>
<evidence type="ECO:0000313" key="1">
    <source>
        <dbReference type="EMBL" id="EQD73790.1"/>
    </source>
</evidence>
<accession>T1CV72</accession>
<name>T1CV72_9ZZZZ</name>
<reference evidence="1" key="2">
    <citation type="journal article" date="2014" name="ISME J.">
        <title>Microbial stratification in low pH oxic and suboxic macroscopic growths along an acid mine drainage.</title>
        <authorList>
            <person name="Mendez-Garcia C."/>
            <person name="Mesa V."/>
            <person name="Sprenger R.R."/>
            <person name="Richter M."/>
            <person name="Diez M.S."/>
            <person name="Solano J."/>
            <person name="Bargiela R."/>
            <person name="Golyshina O.V."/>
            <person name="Manteca A."/>
            <person name="Ramos J.L."/>
            <person name="Gallego J.R."/>
            <person name="Llorente I."/>
            <person name="Martins Dos Santos V.A."/>
            <person name="Jensen O.N."/>
            <person name="Pelaez A.I."/>
            <person name="Sanchez J."/>
            <person name="Ferrer M."/>
        </authorList>
    </citation>
    <scope>NUCLEOTIDE SEQUENCE</scope>
</reference>
<dbReference type="InterPro" id="IPR016193">
    <property type="entry name" value="Cytidine_deaminase-like"/>
</dbReference>
<dbReference type="GO" id="GO:0003824">
    <property type="term" value="F:catalytic activity"/>
    <property type="evidence" value="ECO:0007669"/>
    <property type="project" value="InterPro"/>
</dbReference>
<feature type="non-terminal residue" evidence="1">
    <location>
        <position position="79"/>
    </location>
</feature>
<reference evidence="1" key="1">
    <citation type="submission" date="2013-08" db="EMBL/GenBank/DDBJ databases">
        <authorList>
            <person name="Mendez C."/>
            <person name="Richter M."/>
            <person name="Ferrer M."/>
            <person name="Sanchez J."/>
        </authorList>
    </citation>
    <scope>NUCLEOTIDE SEQUENCE</scope>
</reference>
<dbReference type="EMBL" id="AUZY01001835">
    <property type="protein sequence ID" value="EQD73790.1"/>
    <property type="molecule type" value="Genomic_DNA"/>
</dbReference>
<dbReference type="AlphaFoldDB" id="T1CV72"/>
<protein>
    <submittedName>
        <fullName evidence="1">Formate dehydrogenase family accessory protein FdhD</fullName>
    </submittedName>
</protein>
<proteinExistence type="predicted"/>
<organism evidence="1">
    <name type="scientific">mine drainage metagenome</name>
    <dbReference type="NCBI Taxonomy" id="410659"/>
    <lineage>
        <taxon>unclassified sequences</taxon>
        <taxon>metagenomes</taxon>
        <taxon>ecological metagenomes</taxon>
    </lineage>
</organism>
<comment type="caution">
    <text evidence="1">The sequence shown here is derived from an EMBL/GenBank/DDBJ whole genome shotgun (WGS) entry which is preliminary data.</text>
</comment>